<protein>
    <submittedName>
        <fullName evidence="2">Uncharacterized protein</fullName>
    </submittedName>
</protein>
<reference evidence="2" key="1">
    <citation type="journal article" date="2019" name="bioRxiv">
        <title>The Genome of the Zebra Mussel, Dreissena polymorpha: A Resource for Invasive Species Research.</title>
        <authorList>
            <person name="McCartney M.A."/>
            <person name="Auch B."/>
            <person name="Kono T."/>
            <person name="Mallez S."/>
            <person name="Zhang Y."/>
            <person name="Obille A."/>
            <person name="Becker A."/>
            <person name="Abrahante J.E."/>
            <person name="Garbe J."/>
            <person name="Badalamenti J.P."/>
            <person name="Herman A."/>
            <person name="Mangelson H."/>
            <person name="Liachko I."/>
            <person name="Sullivan S."/>
            <person name="Sone E.D."/>
            <person name="Koren S."/>
            <person name="Silverstein K.A.T."/>
            <person name="Beckman K.B."/>
            <person name="Gohl D.M."/>
        </authorList>
    </citation>
    <scope>NUCLEOTIDE SEQUENCE</scope>
    <source>
        <strain evidence="2">Duluth1</strain>
        <tissue evidence="2">Whole animal</tissue>
    </source>
</reference>
<evidence type="ECO:0000313" key="3">
    <source>
        <dbReference type="Proteomes" id="UP000828390"/>
    </source>
</evidence>
<keyword evidence="3" id="KW-1185">Reference proteome</keyword>
<feature type="region of interest" description="Disordered" evidence="1">
    <location>
        <begin position="1"/>
        <end position="22"/>
    </location>
</feature>
<organism evidence="2 3">
    <name type="scientific">Dreissena polymorpha</name>
    <name type="common">Zebra mussel</name>
    <name type="synonym">Mytilus polymorpha</name>
    <dbReference type="NCBI Taxonomy" id="45954"/>
    <lineage>
        <taxon>Eukaryota</taxon>
        <taxon>Metazoa</taxon>
        <taxon>Spiralia</taxon>
        <taxon>Lophotrochozoa</taxon>
        <taxon>Mollusca</taxon>
        <taxon>Bivalvia</taxon>
        <taxon>Autobranchia</taxon>
        <taxon>Heteroconchia</taxon>
        <taxon>Euheterodonta</taxon>
        <taxon>Imparidentia</taxon>
        <taxon>Neoheterodontei</taxon>
        <taxon>Myida</taxon>
        <taxon>Dreissenoidea</taxon>
        <taxon>Dreissenidae</taxon>
        <taxon>Dreissena</taxon>
    </lineage>
</organism>
<evidence type="ECO:0000256" key="1">
    <source>
        <dbReference type="SAM" id="MobiDB-lite"/>
    </source>
</evidence>
<name>A0A9D4HGL2_DREPO</name>
<dbReference type="AlphaFoldDB" id="A0A9D4HGL2"/>
<sequence>MNWESPGITGNDRRGTENNWDSTGNHWICTVAPLGPITPPADERQRPGCCRWCPGECMPASRTTVALPGLHRDKP</sequence>
<proteinExistence type="predicted"/>
<dbReference type="Proteomes" id="UP000828390">
    <property type="component" value="Unassembled WGS sequence"/>
</dbReference>
<comment type="caution">
    <text evidence="2">The sequence shown here is derived from an EMBL/GenBank/DDBJ whole genome shotgun (WGS) entry which is preliminary data.</text>
</comment>
<gene>
    <name evidence="2" type="ORF">DPMN_061113</name>
</gene>
<dbReference type="EMBL" id="JAIWYP010000013">
    <property type="protein sequence ID" value="KAH3718310.1"/>
    <property type="molecule type" value="Genomic_DNA"/>
</dbReference>
<evidence type="ECO:0000313" key="2">
    <source>
        <dbReference type="EMBL" id="KAH3718310.1"/>
    </source>
</evidence>
<reference evidence="2" key="2">
    <citation type="submission" date="2020-11" db="EMBL/GenBank/DDBJ databases">
        <authorList>
            <person name="McCartney M.A."/>
            <person name="Auch B."/>
            <person name="Kono T."/>
            <person name="Mallez S."/>
            <person name="Becker A."/>
            <person name="Gohl D.M."/>
            <person name="Silverstein K.A.T."/>
            <person name="Koren S."/>
            <person name="Bechman K.B."/>
            <person name="Herman A."/>
            <person name="Abrahante J.E."/>
            <person name="Garbe J."/>
        </authorList>
    </citation>
    <scope>NUCLEOTIDE SEQUENCE</scope>
    <source>
        <strain evidence="2">Duluth1</strain>
        <tissue evidence="2">Whole animal</tissue>
    </source>
</reference>
<accession>A0A9D4HGL2</accession>